<comment type="caution">
    <text evidence="2">The sequence shown here is derived from an EMBL/GenBank/DDBJ whole genome shotgun (WGS) entry which is preliminary data.</text>
</comment>
<dbReference type="InterPro" id="IPR000182">
    <property type="entry name" value="GNAT_dom"/>
</dbReference>
<dbReference type="PROSITE" id="PS51186">
    <property type="entry name" value="GNAT"/>
    <property type="match status" value="1"/>
</dbReference>
<name>A0AAE4JUL0_CLOSG</name>
<dbReference type="GO" id="GO:0016747">
    <property type="term" value="F:acyltransferase activity, transferring groups other than amino-acyl groups"/>
    <property type="evidence" value="ECO:0007669"/>
    <property type="project" value="InterPro"/>
</dbReference>
<keyword evidence="2" id="KW-0808">Transferase</keyword>
<dbReference type="InterPro" id="IPR016181">
    <property type="entry name" value="Acyl_CoA_acyltransferase"/>
</dbReference>
<dbReference type="EC" id="2.-.-.-" evidence="2"/>
<dbReference type="PANTHER" id="PTHR43415">
    <property type="entry name" value="SPERMIDINE N(1)-ACETYLTRANSFERASE"/>
    <property type="match status" value="1"/>
</dbReference>
<evidence type="ECO:0000259" key="1">
    <source>
        <dbReference type="PROSITE" id="PS51186"/>
    </source>
</evidence>
<proteinExistence type="predicted"/>
<reference evidence="2" key="1">
    <citation type="submission" date="2023-04" db="EMBL/GenBank/DDBJ databases">
        <title>Assessment of the microbiological origin of a defect in Grana Padano cheese.</title>
        <authorList>
            <person name="Zago M."/>
            <person name="Rossetti L."/>
            <person name="Bonvini B."/>
            <person name="Carminati D."/>
            <person name="Giraffa G."/>
        </authorList>
    </citation>
    <scope>NUCLEOTIDE SEQUENCE</scope>
    <source>
        <strain evidence="2">4990</strain>
    </source>
</reference>
<dbReference type="Gene3D" id="3.40.630.30">
    <property type="match status" value="1"/>
</dbReference>
<organism evidence="2 3">
    <name type="scientific">Clostridium sporogenes</name>
    <dbReference type="NCBI Taxonomy" id="1509"/>
    <lineage>
        <taxon>Bacteria</taxon>
        <taxon>Bacillati</taxon>
        <taxon>Bacillota</taxon>
        <taxon>Clostridia</taxon>
        <taxon>Eubacteriales</taxon>
        <taxon>Clostridiaceae</taxon>
        <taxon>Clostridium</taxon>
    </lineage>
</organism>
<dbReference type="Proteomes" id="UP001182303">
    <property type="component" value="Unassembled WGS sequence"/>
</dbReference>
<feature type="domain" description="N-acetyltransferase" evidence="1">
    <location>
        <begin position="3"/>
        <end position="149"/>
    </location>
</feature>
<sequence length="149" mass="17924">MNLYLKKVSKADCDLLFNWANEALTRKNSFNSERIKYEEHMKWFEKKIKHKDCFMYIFYENEIPIGQIRVDLCENIGTISYDLDKEYRGKGLSKKMIKLLENEIHDSYIGINKLVGEVKKENLPSQKNFEKLKYLKTERDGNLIYYKYI</sequence>
<dbReference type="RefSeq" id="WP_310943105.1">
    <property type="nucleotide sequence ID" value="NZ_JARUIS010000005.1"/>
</dbReference>
<dbReference type="EMBL" id="JARUIS010000005">
    <property type="protein sequence ID" value="MDS1002889.1"/>
    <property type="molecule type" value="Genomic_DNA"/>
</dbReference>
<dbReference type="AlphaFoldDB" id="A0AAE4JUL0"/>
<evidence type="ECO:0000313" key="3">
    <source>
        <dbReference type="Proteomes" id="UP001182303"/>
    </source>
</evidence>
<dbReference type="PANTHER" id="PTHR43415:SF3">
    <property type="entry name" value="GNAT-FAMILY ACETYLTRANSFERASE"/>
    <property type="match status" value="1"/>
</dbReference>
<dbReference type="SUPFAM" id="SSF55729">
    <property type="entry name" value="Acyl-CoA N-acyltransferases (Nat)"/>
    <property type="match status" value="1"/>
</dbReference>
<accession>A0AAE4JUL0</accession>
<dbReference type="CDD" id="cd04301">
    <property type="entry name" value="NAT_SF"/>
    <property type="match status" value="1"/>
</dbReference>
<gene>
    <name evidence="2" type="ORF">P9J83_05140</name>
</gene>
<evidence type="ECO:0000313" key="2">
    <source>
        <dbReference type="EMBL" id="MDS1002889.1"/>
    </source>
</evidence>
<dbReference type="Pfam" id="PF13302">
    <property type="entry name" value="Acetyltransf_3"/>
    <property type="match status" value="1"/>
</dbReference>
<protein>
    <submittedName>
        <fullName evidence="2">GNAT family protein</fullName>
        <ecNumber evidence="2">2.-.-.-</ecNumber>
    </submittedName>
</protein>